<proteinExistence type="predicted"/>
<accession>A0ACC2J8J9</accession>
<comment type="caution">
    <text evidence="1">The sequence shown here is derived from an EMBL/GenBank/DDBJ whole genome shotgun (WGS) entry which is preliminary data.</text>
</comment>
<evidence type="ECO:0000313" key="1">
    <source>
        <dbReference type="EMBL" id="KAJ8123730.1"/>
    </source>
</evidence>
<protein>
    <submittedName>
        <fullName evidence="1">Uncharacterized protein</fullName>
    </submittedName>
</protein>
<evidence type="ECO:0000313" key="2">
    <source>
        <dbReference type="Proteomes" id="UP001153334"/>
    </source>
</evidence>
<sequence>MDAPTLDPTSTPNPTPQPYHNLPDELMVEMIKGVPDVDWPKAWFTMRGISRSWRSETEVIFRQKHLPNLAVSILLHNFSVIPEESKGPRVVLKPQRTIEAKEWTDIMWRARLRYTERRPHFHAISLVDMAVANDTELVGLELGESPQTISFELAPTIDKLFGEEMQIRREICKEAERQLALNKLATTKSILLYMLHKSQLAQTTALMKVRSRPYEQFPVTFDPIHHGFARDAKTFLPPDRRIKGRNPNEFAYPPLGLPNLRAKLGSGMILSLYQYF</sequence>
<name>A0ACC2J8J9_9PEZI</name>
<gene>
    <name evidence="1" type="ORF">ONZ43_g386</name>
</gene>
<dbReference type="Proteomes" id="UP001153334">
    <property type="component" value="Unassembled WGS sequence"/>
</dbReference>
<reference evidence="1" key="1">
    <citation type="submission" date="2022-11" db="EMBL/GenBank/DDBJ databases">
        <title>Genome Sequence of Nemania bipapillata.</title>
        <authorList>
            <person name="Buettner E."/>
        </authorList>
    </citation>
    <scope>NUCLEOTIDE SEQUENCE</scope>
    <source>
        <strain evidence="1">CP14</strain>
    </source>
</reference>
<organism evidence="1 2">
    <name type="scientific">Nemania bipapillata</name>
    <dbReference type="NCBI Taxonomy" id="110536"/>
    <lineage>
        <taxon>Eukaryota</taxon>
        <taxon>Fungi</taxon>
        <taxon>Dikarya</taxon>
        <taxon>Ascomycota</taxon>
        <taxon>Pezizomycotina</taxon>
        <taxon>Sordariomycetes</taxon>
        <taxon>Xylariomycetidae</taxon>
        <taxon>Xylariales</taxon>
        <taxon>Xylariaceae</taxon>
        <taxon>Nemania</taxon>
    </lineage>
</organism>
<keyword evidence="2" id="KW-1185">Reference proteome</keyword>
<dbReference type="EMBL" id="JAPESX010000047">
    <property type="protein sequence ID" value="KAJ8123730.1"/>
    <property type="molecule type" value="Genomic_DNA"/>
</dbReference>